<dbReference type="GO" id="GO:0016491">
    <property type="term" value="F:oxidoreductase activity"/>
    <property type="evidence" value="ECO:0007669"/>
    <property type="project" value="UniProtKB-KW"/>
</dbReference>
<dbReference type="PRINTS" id="PR00081">
    <property type="entry name" value="GDHRDH"/>
</dbReference>
<dbReference type="NCBIfam" id="NF005559">
    <property type="entry name" value="PRK07231.1"/>
    <property type="match status" value="1"/>
</dbReference>
<gene>
    <name evidence="3" type="ORF">SAMN04488010_2769</name>
</gene>
<dbReference type="EMBL" id="FOYX01000002">
    <property type="protein sequence ID" value="SFR78558.1"/>
    <property type="molecule type" value="Genomic_DNA"/>
</dbReference>
<sequence length="257" mass="27660">MKFNLKGKNVIITGGGSGIGKAISTTFAAQGATVHILELNADNAESTVNVIKEEGGNAFAYNCNVVEQKQVTNIIDKITAKHNVSILINNAGIAHVGNIEKTTEADLDRIYEVNVKGPYNCMYALIPKMKENGGVIINMASIASSVGIDDRFAYSMSKGAMLTMTYSVAKDYVKDGIRCNSISPARIHTPFVDGFIKNNYPGQEEEMFDKLSATQPIGRMGKPQEVADLALYLCSDEASFITGTDFPIDGGFIKLNG</sequence>
<dbReference type="RefSeq" id="WP_091903816.1">
    <property type="nucleotide sequence ID" value="NZ_CANMNE010000001.1"/>
</dbReference>
<dbReference type="PANTHER" id="PTHR43477">
    <property type="entry name" value="DIHYDROANTICAPSIN 7-DEHYDROGENASE"/>
    <property type="match status" value="1"/>
</dbReference>
<evidence type="ECO:0000313" key="4">
    <source>
        <dbReference type="Proteomes" id="UP000199462"/>
    </source>
</evidence>
<dbReference type="PANTHER" id="PTHR43477:SF1">
    <property type="entry name" value="DIHYDROANTICAPSIN 7-DEHYDROGENASE"/>
    <property type="match status" value="1"/>
</dbReference>
<keyword evidence="2" id="KW-0560">Oxidoreductase</keyword>
<dbReference type="Pfam" id="PF13561">
    <property type="entry name" value="adh_short_C2"/>
    <property type="match status" value="1"/>
</dbReference>
<evidence type="ECO:0000313" key="3">
    <source>
        <dbReference type="EMBL" id="SFR78558.1"/>
    </source>
</evidence>
<dbReference type="CDD" id="cd05233">
    <property type="entry name" value="SDR_c"/>
    <property type="match status" value="1"/>
</dbReference>
<dbReference type="InterPro" id="IPR051122">
    <property type="entry name" value="SDR_DHRS6-like"/>
</dbReference>
<dbReference type="STRING" id="440514.SAMN04488010_2769"/>
<accession>A0A1I6JHR6</accession>
<proteinExistence type="inferred from homology"/>
<dbReference type="PROSITE" id="PS00061">
    <property type="entry name" value="ADH_SHORT"/>
    <property type="match status" value="1"/>
</dbReference>
<dbReference type="Gene3D" id="3.40.50.720">
    <property type="entry name" value="NAD(P)-binding Rossmann-like Domain"/>
    <property type="match status" value="1"/>
</dbReference>
<evidence type="ECO:0000256" key="1">
    <source>
        <dbReference type="ARBA" id="ARBA00006484"/>
    </source>
</evidence>
<evidence type="ECO:0000256" key="2">
    <source>
        <dbReference type="ARBA" id="ARBA00023002"/>
    </source>
</evidence>
<reference evidence="4" key="1">
    <citation type="submission" date="2016-10" db="EMBL/GenBank/DDBJ databases">
        <authorList>
            <person name="Varghese N."/>
            <person name="Submissions S."/>
        </authorList>
    </citation>
    <scope>NUCLEOTIDE SEQUENCE [LARGE SCALE GENOMIC DNA]</scope>
    <source>
        <strain evidence="4">DSM 19891</strain>
    </source>
</reference>
<dbReference type="InterPro" id="IPR002347">
    <property type="entry name" value="SDR_fam"/>
</dbReference>
<organism evidence="3 4">
    <name type="scientific">Maribacter stanieri</name>
    <dbReference type="NCBI Taxonomy" id="440514"/>
    <lineage>
        <taxon>Bacteria</taxon>
        <taxon>Pseudomonadati</taxon>
        <taxon>Bacteroidota</taxon>
        <taxon>Flavobacteriia</taxon>
        <taxon>Flavobacteriales</taxon>
        <taxon>Flavobacteriaceae</taxon>
        <taxon>Maribacter</taxon>
    </lineage>
</organism>
<protein>
    <submittedName>
        <fullName evidence="3">NAD(P)-dependent dehydrogenase, short-chain alcohol dehydrogenase family</fullName>
    </submittedName>
</protein>
<dbReference type="AlphaFoldDB" id="A0A1I6JHR6"/>
<keyword evidence="4" id="KW-1185">Reference proteome</keyword>
<dbReference type="SUPFAM" id="SSF51735">
    <property type="entry name" value="NAD(P)-binding Rossmann-fold domains"/>
    <property type="match status" value="1"/>
</dbReference>
<comment type="similarity">
    <text evidence="1">Belongs to the short-chain dehydrogenases/reductases (SDR) family.</text>
</comment>
<dbReference type="Proteomes" id="UP000199462">
    <property type="component" value="Unassembled WGS sequence"/>
</dbReference>
<dbReference type="InterPro" id="IPR036291">
    <property type="entry name" value="NAD(P)-bd_dom_sf"/>
</dbReference>
<dbReference type="PRINTS" id="PR00080">
    <property type="entry name" value="SDRFAMILY"/>
</dbReference>
<dbReference type="InterPro" id="IPR020904">
    <property type="entry name" value="Sc_DH/Rdtase_CS"/>
</dbReference>
<dbReference type="FunFam" id="3.40.50.720:FF:000084">
    <property type="entry name" value="Short-chain dehydrogenase reductase"/>
    <property type="match status" value="1"/>
</dbReference>
<name>A0A1I6JHR6_9FLAO</name>